<dbReference type="HOGENOM" id="CLU_2651761_0_0_1"/>
<keyword evidence="2" id="KW-1185">Reference proteome</keyword>
<reference evidence="1 2" key="1">
    <citation type="journal article" date="2011" name="Science">
        <title>The ecoresponsive genome of Daphnia pulex.</title>
        <authorList>
            <person name="Colbourne J.K."/>
            <person name="Pfrender M.E."/>
            <person name="Gilbert D."/>
            <person name="Thomas W.K."/>
            <person name="Tucker A."/>
            <person name="Oakley T.H."/>
            <person name="Tokishita S."/>
            <person name="Aerts A."/>
            <person name="Arnold G.J."/>
            <person name="Basu M.K."/>
            <person name="Bauer D.J."/>
            <person name="Caceres C.E."/>
            <person name="Carmel L."/>
            <person name="Casola C."/>
            <person name="Choi J.H."/>
            <person name="Detter J.C."/>
            <person name="Dong Q."/>
            <person name="Dusheyko S."/>
            <person name="Eads B.D."/>
            <person name="Frohlich T."/>
            <person name="Geiler-Samerotte K.A."/>
            <person name="Gerlach D."/>
            <person name="Hatcher P."/>
            <person name="Jogdeo S."/>
            <person name="Krijgsveld J."/>
            <person name="Kriventseva E.V."/>
            <person name="Kultz D."/>
            <person name="Laforsch C."/>
            <person name="Lindquist E."/>
            <person name="Lopez J."/>
            <person name="Manak J.R."/>
            <person name="Muller J."/>
            <person name="Pangilinan J."/>
            <person name="Patwardhan R.P."/>
            <person name="Pitluck S."/>
            <person name="Pritham E.J."/>
            <person name="Rechtsteiner A."/>
            <person name="Rho M."/>
            <person name="Rogozin I.B."/>
            <person name="Sakarya O."/>
            <person name="Salamov A."/>
            <person name="Schaack S."/>
            <person name="Shapiro H."/>
            <person name="Shiga Y."/>
            <person name="Skalitzky C."/>
            <person name="Smith Z."/>
            <person name="Souvorov A."/>
            <person name="Sung W."/>
            <person name="Tang Z."/>
            <person name="Tsuchiya D."/>
            <person name="Tu H."/>
            <person name="Vos H."/>
            <person name="Wang M."/>
            <person name="Wolf Y.I."/>
            <person name="Yamagata H."/>
            <person name="Yamada T."/>
            <person name="Ye Y."/>
            <person name="Shaw J.R."/>
            <person name="Andrews J."/>
            <person name="Crease T.J."/>
            <person name="Tang H."/>
            <person name="Lucas S.M."/>
            <person name="Robertson H.M."/>
            <person name="Bork P."/>
            <person name="Koonin E.V."/>
            <person name="Zdobnov E.M."/>
            <person name="Grigoriev I.V."/>
            <person name="Lynch M."/>
            <person name="Boore J.L."/>
        </authorList>
    </citation>
    <scope>NUCLEOTIDE SEQUENCE [LARGE SCALE GENOMIC DNA]</scope>
</reference>
<evidence type="ECO:0000313" key="1">
    <source>
        <dbReference type="EMBL" id="EFX63427.1"/>
    </source>
</evidence>
<accession>E9HXV4</accession>
<organism evidence="1 2">
    <name type="scientific">Daphnia pulex</name>
    <name type="common">Water flea</name>
    <dbReference type="NCBI Taxonomy" id="6669"/>
    <lineage>
        <taxon>Eukaryota</taxon>
        <taxon>Metazoa</taxon>
        <taxon>Ecdysozoa</taxon>
        <taxon>Arthropoda</taxon>
        <taxon>Crustacea</taxon>
        <taxon>Branchiopoda</taxon>
        <taxon>Diplostraca</taxon>
        <taxon>Cladocera</taxon>
        <taxon>Anomopoda</taxon>
        <taxon>Daphniidae</taxon>
        <taxon>Daphnia</taxon>
    </lineage>
</organism>
<evidence type="ECO:0000313" key="2">
    <source>
        <dbReference type="Proteomes" id="UP000000305"/>
    </source>
</evidence>
<dbReference type="AlphaFoldDB" id="E9HXV4"/>
<dbReference type="KEGG" id="dpx:DAPPUDRAFT_268479"/>
<protein>
    <submittedName>
        <fullName evidence="1">Uncharacterized protein</fullName>
    </submittedName>
</protein>
<dbReference type="InParanoid" id="E9HXV4"/>
<dbReference type="Proteomes" id="UP000000305">
    <property type="component" value="Unassembled WGS sequence"/>
</dbReference>
<sequence length="76" mass="8508">MRTPLDIPPHLIKQAQLYAPSRDALDAVCHVLTDYPRLVADVRQMRSRLAQLDAESSSLDALVSDLQVLARKILDL</sequence>
<proteinExistence type="predicted"/>
<gene>
    <name evidence="1" type="ORF">DAPPUDRAFT_268479</name>
</gene>
<name>E9HXV4_DAPPU</name>
<dbReference type="EMBL" id="GL733079">
    <property type="protein sequence ID" value="EFX63427.1"/>
    <property type="molecule type" value="Genomic_DNA"/>
</dbReference>